<dbReference type="EMBL" id="BK032878">
    <property type="protein sequence ID" value="DAF65350.1"/>
    <property type="molecule type" value="Genomic_DNA"/>
</dbReference>
<reference evidence="1" key="1">
    <citation type="journal article" date="2021" name="Proc. Natl. Acad. Sci. U.S.A.">
        <title>A Catalog of Tens of Thousands of Viruses from Human Metagenomes Reveals Hidden Associations with Chronic Diseases.</title>
        <authorList>
            <person name="Tisza M.J."/>
            <person name="Buck C.B."/>
        </authorList>
    </citation>
    <scope>NUCLEOTIDE SEQUENCE</scope>
    <source>
        <strain evidence="1">CtbbV81</strain>
    </source>
</reference>
<dbReference type="Pfam" id="PF14354">
    <property type="entry name" value="Lar_restr_allev"/>
    <property type="match status" value="1"/>
</dbReference>
<organism evidence="1">
    <name type="scientific">Siphoviridae sp. ctbbV81</name>
    <dbReference type="NCBI Taxonomy" id="2827900"/>
    <lineage>
        <taxon>Viruses</taxon>
        <taxon>Duplodnaviria</taxon>
        <taxon>Heunggongvirae</taxon>
        <taxon>Uroviricota</taxon>
        <taxon>Caudoviricetes</taxon>
    </lineage>
</organism>
<sequence length="80" mass="9354">MKQENKIAELKPCPFCGKEIDTEKNVYIPERDWAPSFYDPDSGGDPIAIHCECGLTFYTGTWDWKEAVEIWNRRVRDEVD</sequence>
<proteinExistence type="predicted"/>
<evidence type="ECO:0000313" key="1">
    <source>
        <dbReference type="EMBL" id="DAF65350.1"/>
    </source>
</evidence>
<protein>
    <submittedName>
        <fullName evidence="1">Restriction alleviation protein</fullName>
    </submittedName>
</protein>
<accession>A0A8S5TQD1</accession>
<name>A0A8S5TQD1_9CAUD</name>